<dbReference type="Proteomes" id="UP001596408">
    <property type="component" value="Unassembled WGS sequence"/>
</dbReference>
<gene>
    <name evidence="2" type="ORF">ACFQEV_02450</name>
</gene>
<name>A0ABD5TWM7_9EURY</name>
<dbReference type="Pfam" id="PF00582">
    <property type="entry name" value="Usp"/>
    <property type="match status" value="1"/>
</dbReference>
<dbReference type="PRINTS" id="PR01438">
    <property type="entry name" value="UNVRSLSTRESS"/>
</dbReference>
<dbReference type="CDD" id="cd00293">
    <property type="entry name" value="USP-like"/>
    <property type="match status" value="1"/>
</dbReference>
<feature type="domain" description="UspA" evidence="1">
    <location>
        <begin position="12"/>
        <end position="151"/>
    </location>
</feature>
<evidence type="ECO:0000313" key="3">
    <source>
        <dbReference type="Proteomes" id="UP001596408"/>
    </source>
</evidence>
<comment type="caution">
    <text evidence="2">The sequence shown here is derived from an EMBL/GenBank/DDBJ whole genome shotgun (WGS) entry which is preliminary data.</text>
</comment>
<dbReference type="EMBL" id="JBHSXH010000009">
    <property type="protein sequence ID" value="MFC6823857.1"/>
    <property type="molecule type" value="Genomic_DNA"/>
</dbReference>
<organism evidence="2 3">
    <name type="scientific">Halopelagius fulvigenes</name>
    <dbReference type="NCBI Taxonomy" id="1198324"/>
    <lineage>
        <taxon>Archaea</taxon>
        <taxon>Methanobacteriati</taxon>
        <taxon>Methanobacteriota</taxon>
        <taxon>Stenosarchaea group</taxon>
        <taxon>Halobacteria</taxon>
        <taxon>Halobacteriales</taxon>
        <taxon>Haloferacaceae</taxon>
    </lineage>
</organism>
<dbReference type="SUPFAM" id="SSF52402">
    <property type="entry name" value="Adenine nucleotide alpha hydrolases-like"/>
    <property type="match status" value="1"/>
</dbReference>
<accession>A0ABD5TWM7</accession>
<proteinExistence type="predicted"/>
<dbReference type="InterPro" id="IPR006016">
    <property type="entry name" value="UspA"/>
</dbReference>
<reference evidence="2 3" key="1">
    <citation type="journal article" date="2019" name="Int. J. Syst. Evol. Microbiol.">
        <title>The Global Catalogue of Microorganisms (GCM) 10K type strain sequencing project: providing services to taxonomists for standard genome sequencing and annotation.</title>
        <authorList>
            <consortium name="The Broad Institute Genomics Platform"/>
            <consortium name="The Broad Institute Genome Sequencing Center for Infectious Disease"/>
            <person name="Wu L."/>
            <person name="Ma J."/>
        </authorList>
    </citation>
    <scope>NUCLEOTIDE SEQUENCE [LARGE SCALE GENOMIC DNA]</scope>
    <source>
        <strain evidence="2 3">YIM 94188</strain>
    </source>
</reference>
<dbReference type="InterPro" id="IPR006015">
    <property type="entry name" value="Universal_stress_UspA"/>
</dbReference>
<sequence>MTDRRPLDVDLVLVPVDRSDESAAAVECACAIAAEYGAGVHAVHVLGGDVVRAIETGAVDDEEVAADGEAITQTTKDIAAEYEVDLATSVAYGFSTKMKIRHPGSVVLDTAEELDADFVVVPREPISGDPGEVLAKAAEYVLLYATQPVLSV</sequence>
<evidence type="ECO:0000259" key="1">
    <source>
        <dbReference type="Pfam" id="PF00582"/>
    </source>
</evidence>
<keyword evidence="3" id="KW-1185">Reference proteome</keyword>
<dbReference type="Gene3D" id="3.40.50.620">
    <property type="entry name" value="HUPs"/>
    <property type="match status" value="1"/>
</dbReference>
<evidence type="ECO:0000313" key="2">
    <source>
        <dbReference type="EMBL" id="MFC6823857.1"/>
    </source>
</evidence>
<dbReference type="InterPro" id="IPR014729">
    <property type="entry name" value="Rossmann-like_a/b/a_fold"/>
</dbReference>
<protein>
    <submittedName>
        <fullName evidence="2">Universal stress protein</fullName>
    </submittedName>
</protein>
<dbReference type="AlphaFoldDB" id="A0ABD5TWM7"/>
<dbReference type="RefSeq" id="WP_379692383.1">
    <property type="nucleotide sequence ID" value="NZ_JBHSXH010000009.1"/>
</dbReference>